<dbReference type="GO" id="GO:0008289">
    <property type="term" value="F:lipid binding"/>
    <property type="evidence" value="ECO:0007669"/>
    <property type="project" value="UniProtKB-KW"/>
</dbReference>
<keyword evidence="11" id="KW-0472">Membrane</keyword>
<comment type="similarity">
    <text evidence="4">Belongs to the MIEAP family.</text>
</comment>
<dbReference type="InterPro" id="IPR031981">
    <property type="entry name" value="MIEAP_C"/>
</dbReference>
<evidence type="ECO:0000256" key="13">
    <source>
        <dbReference type="SAM" id="MobiDB-lite"/>
    </source>
</evidence>
<evidence type="ECO:0000313" key="15">
    <source>
        <dbReference type="EMBL" id="VDP87918.1"/>
    </source>
</evidence>
<evidence type="ECO:0000259" key="14">
    <source>
        <dbReference type="Pfam" id="PF16026"/>
    </source>
</evidence>
<evidence type="ECO:0000256" key="3">
    <source>
        <dbReference type="ARBA" id="ARBA00004496"/>
    </source>
</evidence>
<dbReference type="PANTHER" id="PTHR21771:SF0">
    <property type="entry name" value="MITOCHONDRIA-EATING PROTEIN"/>
    <property type="match status" value="1"/>
</dbReference>
<proteinExistence type="inferred from homology"/>
<dbReference type="PANTHER" id="PTHR21771">
    <property type="entry name" value="MITOCHONDRIA-EATING PROTEIN-RELATED"/>
    <property type="match status" value="1"/>
</dbReference>
<reference evidence="17" key="1">
    <citation type="submission" date="2016-06" db="UniProtKB">
        <authorList>
            <consortium name="WormBaseParasite"/>
        </authorList>
    </citation>
    <scope>IDENTIFICATION</scope>
</reference>
<keyword evidence="8" id="KW-0175">Coiled coil</keyword>
<feature type="compositionally biased region" description="Basic and acidic residues" evidence="13">
    <location>
        <begin position="38"/>
        <end position="72"/>
    </location>
</feature>
<keyword evidence="16" id="KW-1185">Reference proteome</keyword>
<evidence type="ECO:0000256" key="9">
    <source>
        <dbReference type="ARBA" id="ARBA00023121"/>
    </source>
</evidence>
<evidence type="ECO:0000256" key="8">
    <source>
        <dbReference type="ARBA" id="ARBA00023054"/>
    </source>
</evidence>
<dbReference type="OrthoDB" id="5966837at2759"/>
<keyword evidence="9" id="KW-0446">Lipid-binding</keyword>
<dbReference type="GO" id="GO:0035695">
    <property type="term" value="P:mitophagy by internal vacuole formation"/>
    <property type="evidence" value="ECO:0007669"/>
    <property type="project" value="TreeGrafter"/>
</dbReference>
<evidence type="ECO:0000256" key="4">
    <source>
        <dbReference type="ARBA" id="ARBA00008233"/>
    </source>
</evidence>
<dbReference type="GO" id="GO:0005741">
    <property type="term" value="C:mitochondrial outer membrane"/>
    <property type="evidence" value="ECO:0007669"/>
    <property type="project" value="UniProtKB-SubCell"/>
</dbReference>
<feature type="domain" description="Mitochondria-eating protein C-terminal" evidence="14">
    <location>
        <begin position="145"/>
        <end position="189"/>
    </location>
</feature>
<dbReference type="Pfam" id="PF16026">
    <property type="entry name" value="MIEAP"/>
    <property type="match status" value="1"/>
</dbReference>
<dbReference type="WBParaSite" id="ECPE_0001102501-mRNA-1">
    <property type="protein sequence ID" value="ECPE_0001102501-mRNA-1"/>
    <property type="gene ID" value="ECPE_0001102501"/>
</dbReference>
<dbReference type="GO" id="GO:0005759">
    <property type="term" value="C:mitochondrial matrix"/>
    <property type="evidence" value="ECO:0007669"/>
    <property type="project" value="UniProtKB-SubCell"/>
</dbReference>
<evidence type="ECO:0000256" key="7">
    <source>
        <dbReference type="ARBA" id="ARBA00022787"/>
    </source>
</evidence>
<evidence type="ECO:0000256" key="1">
    <source>
        <dbReference type="ARBA" id="ARBA00004294"/>
    </source>
</evidence>
<keyword evidence="7" id="KW-1000">Mitochondrion outer membrane</keyword>
<dbReference type="GO" id="GO:0035694">
    <property type="term" value="P:mitochondrial protein catabolic process"/>
    <property type="evidence" value="ECO:0007669"/>
    <property type="project" value="InterPro"/>
</dbReference>
<comment type="subcellular location">
    <subcellularLocation>
        <location evidence="3">Cytoplasm</location>
    </subcellularLocation>
    <subcellularLocation>
        <location evidence="2">Mitochondrion matrix</location>
    </subcellularLocation>
    <subcellularLocation>
        <location evidence="1">Mitochondrion outer membrane</location>
    </subcellularLocation>
</comment>
<evidence type="ECO:0000256" key="5">
    <source>
        <dbReference type="ARBA" id="ARBA00019863"/>
    </source>
</evidence>
<evidence type="ECO:0000256" key="6">
    <source>
        <dbReference type="ARBA" id="ARBA00022490"/>
    </source>
</evidence>
<dbReference type="AlphaFoldDB" id="A0A183AVK6"/>
<dbReference type="Proteomes" id="UP000272942">
    <property type="component" value="Unassembled WGS sequence"/>
</dbReference>
<evidence type="ECO:0000256" key="2">
    <source>
        <dbReference type="ARBA" id="ARBA00004305"/>
    </source>
</evidence>
<evidence type="ECO:0000313" key="17">
    <source>
        <dbReference type="WBParaSite" id="ECPE_0001102501-mRNA-1"/>
    </source>
</evidence>
<protein>
    <recommendedName>
        <fullName evidence="5">Mitochondria-eating protein</fullName>
    </recommendedName>
    <alternativeName>
        <fullName evidence="12">Spermatogenesis-associated protein 18</fullName>
    </alternativeName>
</protein>
<evidence type="ECO:0000256" key="10">
    <source>
        <dbReference type="ARBA" id="ARBA00023128"/>
    </source>
</evidence>
<evidence type="ECO:0000313" key="16">
    <source>
        <dbReference type="Proteomes" id="UP000272942"/>
    </source>
</evidence>
<name>A0A183AVK6_9TREM</name>
<keyword evidence="6" id="KW-0963">Cytoplasm</keyword>
<gene>
    <name evidence="15" type="ORF">ECPE_LOCUS10991</name>
</gene>
<organism evidence="17">
    <name type="scientific">Echinostoma caproni</name>
    <dbReference type="NCBI Taxonomy" id="27848"/>
    <lineage>
        <taxon>Eukaryota</taxon>
        <taxon>Metazoa</taxon>
        <taxon>Spiralia</taxon>
        <taxon>Lophotrochozoa</taxon>
        <taxon>Platyhelminthes</taxon>
        <taxon>Trematoda</taxon>
        <taxon>Digenea</taxon>
        <taxon>Plagiorchiida</taxon>
        <taxon>Echinostomata</taxon>
        <taxon>Echinostomatoidea</taxon>
        <taxon>Echinostomatidae</taxon>
        <taxon>Echinostoma</taxon>
    </lineage>
</organism>
<reference evidence="15 16" key="2">
    <citation type="submission" date="2018-11" db="EMBL/GenBank/DDBJ databases">
        <authorList>
            <consortium name="Pathogen Informatics"/>
        </authorList>
    </citation>
    <scope>NUCLEOTIDE SEQUENCE [LARGE SCALE GENOMIC DNA]</scope>
    <source>
        <strain evidence="15 16">Egypt</strain>
    </source>
</reference>
<dbReference type="InterPro" id="IPR026169">
    <property type="entry name" value="MIEAP"/>
</dbReference>
<feature type="region of interest" description="Disordered" evidence="13">
    <location>
        <begin position="27"/>
        <end position="82"/>
    </location>
</feature>
<evidence type="ECO:0000256" key="12">
    <source>
        <dbReference type="ARBA" id="ARBA00032687"/>
    </source>
</evidence>
<evidence type="ECO:0000256" key="11">
    <source>
        <dbReference type="ARBA" id="ARBA00023136"/>
    </source>
</evidence>
<feature type="region of interest" description="Disordered" evidence="13">
    <location>
        <begin position="117"/>
        <end position="141"/>
    </location>
</feature>
<dbReference type="EMBL" id="UZAN01050037">
    <property type="protein sequence ID" value="VDP87918.1"/>
    <property type="molecule type" value="Genomic_DNA"/>
</dbReference>
<keyword evidence="10" id="KW-0496">Mitochondrion</keyword>
<feature type="compositionally biased region" description="Polar residues" evidence="13">
    <location>
        <begin position="123"/>
        <end position="133"/>
    </location>
</feature>
<sequence length="189" mass="21624">MSALNASSSRATELDELKRAYAKSLEKLELDMGQPPRSRGETGYSRDDSGRRKNEMKQDKYAKDHHLHDLKSKVQSLEEENERLQTRLLRGSMDEQGSRKQNNSMNNVMVKPMTESDLFDDASGSQHHTTGISPLSPHDPIQRSRQQNLIARFNDLFSSSRVEAMAILRRYLDDQDMNQTIVFQVVLVS</sequence>
<accession>A0A183AVK6</accession>